<dbReference type="InterPro" id="IPR002110">
    <property type="entry name" value="Ankyrin_rpt"/>
</dbReference>
<dbReference type="Gene3D" id="1.25.40.20">
    <property type="entry name" value="Ankyrin repeat-containing domain"/>
    <property type="match status" value="1"/>
</dbReference>
<proteinExistence type="predicted"/>
<gene>
    <name evidence="2" type="ORF">BRAFLDRAFT_99992</name>
</gene>
<dbReference type="SUPFAM" id="SSF48403">
    <property type="entry name" value="Ankyrin repeat"/>
    <property type="match status" value="1"/>
</dbReference>
<evidence type="ECO:0000313" key="2">
    <source>
        <dbReference type="EMBL" id="EEN66048.1"/>
    </source>
</evidence>
<dbReference type="Pfam" id="PF00023">
    <property type="entry name" value="Ank"/>
    <property type="match status" value="1"/>
</dbReference>
<dbReference type="InterPro" id="IPR003903">
    <property type="entry name" value="UIM_dom"/>
</dbReference>
<dbReference type="EMBL" id="GG666479">
    <property type="protein sequence ID" value="EEN66048.1"/>
    <property type="molecule type" value="Genomic_DNA"/>
</dbReference>
<accession>C3Y0R5</accession>
<dbReference type="InParanoid" id="C3Y0R5"/>
<dbReference type="InterPro" id="IPR036770">
    <property type="entry name" value="Ankyrin_rpt-contain_sf"/>
</dbReference>
<protein>
    <submittedName>
        <fullName evidence="2">Uncharacterized protein</fullName>
    </submittedName>
</protein>
<feature type="region of interest" description="Disordered" evidence="1">
    <location>
        <begin position="47"/>
        <end position="75"/>
    </location>
</feature>
<dbReference type="PROSITE" id="PS50330">
    <property type="entry name" value="UIM"/>
    <property type="match status" value="1"/>
</dbReference>
<dbReference type="eggNOG" id="KOG0504">
    <property type="taxonomic scope" value="Eukaryota"/>
</dbReference>
<dbReference type="STRING" id="7739.C3Y0R5"/>
<evidence type="ECO:0000256" key="1">
    <source>
        <dbReference type="SAM" id="MobiDB-lite"/>
    </source>
</evidence>
<dbReference type="AlphaFoldDB" id="C3Y0R5"/>
<reference evidence="2" key="1">
    <citation type="journal article" date="2008" name="Nature">
        <title>The amphioxus genome and the evolution of the chordate karyotype.</title>
        <authorList>
            <consortium name="US DOE Joint Genome Institute (JGI-PGF)"/>
            <person name="Putnam N.H."/>
            <person name="Butts T."/>
            <person name="Ferrier D.E.K."/>
            <person name="Furlong R.F."/>
            <person name="Hellsten U."/>
            <person name="Kawashima T."/>
            <person name="Robinson-Rechavi M."/>
            <person name="Shoguchi E."/>
            <person name="Terry A."/>
            <person name="Yu J.-K."/>
            <person name="Benito-Gutierrez E.L."/>
            <person name="Dubchak I."/>
            <person name="Garcia-Fernandez J."/>
            <person name="Gibson-Brown J.J."/>
            <person name="Grigoriev I.V."/>
            <person name="Horton A.C."/>
            <person name="de Jong P.J."/>
            <person name="Jurka J."/>
            <person name="Kapitonov V.V."/>
            <person name="Kohara Y."/>
            <person name="Kuroki Y."/>
            <person name="Lindquist E."/>
            <person name="Lucas S."/>
            <person name="Osoegawa K."/>
            <person name="Pennacchio L.A."/>
            <person name="Salamov A.A."/>
            <person name="Satou Y."/>
            <person name="Sauka-Spengler T."/>
            <person name="Schmutz J."/>
            <person name="Shin-I T."/>
            <person name="Toyoda A."/>
            <person name="Bronner-Fraser M."/>
            <person name="Fujiyama A."/>
            <person name="Holland L.Z."/>
            <person name="Holland P.W.H."/>
            <person name="Satoh N."/>
            <person name="Rokhsar D.S."/>
        </authorList>
    </citation>
    <scope>NUCLEOTIDE SEQUENCE [LARGE SCALE GENOMIC DNA]</scope>
    <source>
        <strain evidence="2">S238N-H82</strain>
        <tissue evidence="2">Testes</tissue>
    </source>
</reference>
<name>C3Y0R5_BRAFL</name>
<organism>
    <name type="scientific">Branchiostoma floridae</name>
    <name type="common">Florida lancelet</name>
    <name type="synonym">Amphioxus</name>
    <dbReference type="NCBI Taxonomy" id="7739"/>
    <lineage>
        <taxon>Eukaryota</taxon>
        <taxon>Metazoa</taxon>
        <taxon>Chordata</taxon>
        <taxon>Cephalochordata</taxon>
        <taxon>Leptocardii</taxon>
        <taxon>Amphioxiformes</taxon>
        <taxon>Branchiostomatidae</taxon>
        <taxon>Branchiostoma</taxon>
    </lineage>
</organism>
<sequence>MAWGEPAGYQGLQSEEEQLEMVLRLSMQETERANLRAALLLSAEEAGVEAEEVLTTPEESLPGLSDQENSDEEDIVGDKGMDFTEVYEDTCSTAAVVVRLGDTNVLRGLIENDRDLEVPDNRGWRPLHEAAHADQQDCLKMLLDGK</sequence>